<keyword evidence="2" id="KW-0812">Transmembrane</keyword>
<accession>A0A1H1TFI2</accession>
<evidence type="ECO:0000256" key="2">
    <source>
        <dbReference type="SAM" id="Phobius"/>
    </source>
</evidence>
<feature type="region of interest" description="Disordered" evidence="1">
    <location>
        <begin position="30"/>
        <end position="63"/>
    </location>
</feature>
<keyword evidence="2" id="KW-0472">Membrane</keyword>
<name>A0A1H1TFI2_9ACTN</name>
<reference evidence="3 4" key="1">
    <citation type="submission" date="2016-10" db="EMBL/GenBank/DDBJ databases">
        <authorList>
            <person name="de Groot N.N."/>
        </authorList>
    </citation>
    <scope>NUCLEOTIDE SEQUENCE [LARGE SCALE GENOMIC DNA]</scope>
    <source>
        <strain evidence="3 4">DSM 21800</strain>
    </source>
</reference>
<keyword evidence="2" id="KW-1133">Transmembrane helix</keyword>
<evidence type="ECO:0000313" key="4">
    <source>
        <dbReference type="Proteomes" id="UP000199103"/>
    </source>
</evidence>
<sequence length="63" mass="7377">MIFLYIAIGWIVLLVLFVIFWARFAGRRRDLSDSIEQDRARSPRLRVVDDNPDDEKQDPSDVA</sequence>
<feature type="compositionally biased region" description="Basic and acidic residues" evidence="1">
    <location>
        <begin position="30"/>
        <end position="49"/>
    </location>
</feature>
<dbReference type="AlphaFoldDB" id="A0A1H1TFI2"/>
<proteinExistence type="predicted"/>
<dbReference type="EMBL" id="LT629772">
    <property type="protein sequence ID" value="SDS59017.1"/>
    <property type="molecule type" value="Genomic_DNA"/>
</dbReference>
<dbReference type="RefSeq" id="WP_091524847.1">
    <property type="nucleotide sequence ID" value="NZ_LT629772.1"/>
</dbReference>
<protein>
    <submittedName>
        <fullName evidence="3">Uncharacterized protein</fullName>
    </submittedName>
</protein>
<organism evidence="3 4">
    <name type="scientific">Microlunatus soli</name>
    <dbReference type="NCBI Taxonomy" id="630515"/>
    <lineage>
        <taxon>Bacteria</taxon>
        <taxon>Bacillati</taxon>
        <taxon>Actinomycetota</taxon>
        <taxon>Actinomycetes</taxon>
        <taxon>Propionibacteriales</taxon>
        <taxon>Propionibacteriaceae</taxon>
        <taxon>Microlunatus</taxon>
    </lineage>
</organism>
<dbReference type="STRING" id="630515.SAMN04489812_2375"/>
<evidence type="ECO:0000313" key="3">
    <source>
        <dbReference type="EMBL" id="SDS59017.1"/>
    </source>
</evidence>
<feature type="transmembrane region" description="Helical" evidence="2">
    <location>
        <begin position="6"/>
        <end position="24"/>
    </location>
</feature>
<evidence type="ECO:0000256" key="1">
    <source>
        <dbReference type="SAM" id="MobiDB-lite"/>
    </source>
</evidence>
<keyword evidence="4" id="KW-1185">Reference proteome</keyword>
<gene>
    <name evidence="3" type="ORF">SAMN04489812_2375</name>
</gene>
<dbReference type="Proteomes" id="UP000199103">
    <property type="component" value="Chromosome I"/>
</dbReference>